<name>A0A0H4T8W6_9BACT</name>
<sequence length="304" mass="35089">MEDRKEVQNLKLRIKYFGFSLVIGTFRAVSKFSFKFENIKELVSRCYYYFKIWLLMSKNSFIVMLEQKKLFFLFLLGKVLRFGFFILFLVFLVKGTENLAGYNSNQVIFFFLTFNLVDIVSQFLFREVYRFRPLLVSGDFDLVMTKPMNALFRVLMGGADVIDFITIPPLLIVLAIVGGGLNPNFFQIFSYLIFIINSLMIAAAFHILVLAFGIITLEIDHVIWIYRDLTNLGRFPVDIYRQPIQGILTYLIPVGIMMTFPVKAMLGLISSWGILFSFSLGILMVILSIKLWNRALKSYTSASS</sequence>
<keyword evidence="1" id="KW-1133">Transmembrane helix</keyword>
<feature type="transmembrane region" description="Helical" evidence="1">
    <location>
        <begin position="188"/>
        <end position="217"/>
    </location>
</feature>
<dbReference type="Pfam" id="PF06182">
    <property type="entry name" value="ABC2_membrane_6"/>
    <property type="match status" value="1"/>
</dbReference>
<feature type="transmembrane region" description="Helical" evidence="1">
    <location>
        <begin position="12"/>
        <end position="28"/>
    </location>
</feature>
<dbReference type="InterPro" id="IPR010390">
    <property type="entry name" value="ABC-2_transporter-like"/>
</dbReference>
<feature type="transmembrane region" description="Helical" evidence="1">
    <location>
        <begin position="72"/>
        <end position="93"/>
    </location>
</feature>
<feature type="transmembrane region" description="Helical" evidence="1">
    <location>
        <begin position="272"/>
        <end position="292"/>
    </location>
</feature>
<feature type="transmembrane region" description="Helical" evidence="1">
    <location>
        <begin position="105"/>
        <end position="125"/>
    </location>
</feature>
<organism evidence="2">
    <name type="scientific">uncultured Microgenomates bacterium Rifle_16ft_4_minimus_37836</name>
    <dbReference type="NCBI Taxonomy" id="1665115"/>
    <lineage>
        <taxon>Bacteria</taxon>
        <taxon>Candidatus Microgenomatota</taxon>
        <taxon>environmental samples</taxon>
    </lineage>
</organism>
<feature type="transmembrane region" description="Helical" evidence="1">
    <location>
        <begin position="154"/>
        <end position="176"/>
    </location>
</feature>
<proteinExistence type="predicted"/>
<dbReference type="EMBL" id="KT007005">
    <property type="protein sequence ID" value="AKQ02897.1"/>
    <property type="molecule type" value="Genomic_DNA"/>
</dbReference>
<evidence type="ECO:0000256" key="1">
    <source>
        <dbReference type="SAM" id="Phobius"/>
    </source>
</evidence>
<evidence type="ECO:0000313" key="2">
    <source>
        <dbReference type="EMBL" id="AKQ02897.1"/>
    </source>
</evidence>
<dbReference type="AlphaFoldDB" id="A0A0H4T8W6"/>
<protein>
    <submittedName>
        <fullName evidence="2">ABC transporter permease</fullName>
    </submittedName>
</protein>
<accession>A0A0H4T8W6</accession>
<reference evidence="2" key="1">
    <citation type="journal article" date="2015" name="ISME J.">
        <title>Aquifer environment selects for microbial species cohorts in sediment and groundwater.</title>
        <authorList>
            <person name="Hug L.A."/>
            <person name="Thomas B.C."/>
            <person name="Brown C.T."/>
            <person name="Frischkorn K.R."/>
            <person name="Williams K.H."/>
            <person name="Tringe S.G."/>
            <person name="Banfield J.F."/>
        </authorList>
    </citation>
    <scope>NUCLEOTIDE SEQUENCE</scope>
</reference>
<dbReference type="PANTHER" id="PTHR36833">
    <property type="entry name" value="SLR0610 PROTEIN-RELATED"/>
    <property type="match status" value="1"/>
</dbReference>
<keyword evidence="1" id="KW-0812">Transmembrane</keyword>
<keyword evidence="1" id="KW-0472">Membrane</keyword>
<dbReference type="PANTHER" id="PTHR36833:SF1">
    <property type="entry name" value="INTEGRAL MEMBRANE TRANSPORT PROTEIN"/>
    <property type="match status" value="1"/>
</dbReference>